<dbReference type="InterPro" id="IPR000072">
    <property type="entry name" value="PDGF/VEGF_dom"/>
</dbReference>
<keyword evidence="6" id="KW-1185">Reference proteome</keyword>
<feature type="domain" description="Platelet-derived growth factor (PDGF) family profile" evidence="4">
    <location>
        <begin position="349"/>
        <end position="426"/>
    </location>
</feature>
<dbReference type="Pfam" id="PF00341">
    <property type="entry name" value="PDGF"/>
    <property type="match status" value="1"/>
</dbReference>
<keyword evidence="1" id="KW-0339">Growth factor</keyword>
<proteinExistence type="inferred from homology"/>
<dbReference type="PANTHER" id="PTHR21719:SF1">
    <property type="entry name" value="FI06402P-RELATED"/>
    <property type="match status" value="1"/>
</dbReference>
<dbReference type="AlphaFoldDB" id="A0AA36FC69"/>
<organism evidence="5 6">
    <name type="scientific">Octopus vulgaris</name>
    <name type="common">Common octopus</name>
    <dbReference type="NCBI Taxonomy" id="6645"/>
    <lineage>
        <taxon>Eukaryota</taxon>
        <taxon>Metazoa</taxon>
        <taxon>Spiralia</taxon>
        <taxon>Lophotrochozoa</taxon>
        <taxon>Mollusca</taxon>
        <taxon>Cephalopoda</taxon>
        <taxon>Coleoidea</taxon>
        <taxon>Octopodiformes</taxon>
        <taxon>Octopoda</taxon>
        <taxon>Incirrata</taxon>
        <taxon>Octopodidae</taxon>
        <taxon>Octopus</taxon>
    </lineage>
</organism>
<dbReference type="PANTHER" id="PTHR21719">
    <property type="entry name" value="FI06402P-RELATED"/>
    <property type="match status" value="1"/>
</dbReference>
<dbReference type="PROSITE" id="PS50278">
    <property type="entry name" value="PDGF_2"/>
    <property type="match status" value="1"/>
</dbReference>
<feature type="region of interest" description="Disordered" evidence="2">
    <location>
        <begin position="106"/>
        <end position="128"/>
    </location>
</feature>
<dbReference type="SUPFAM" id="SSF57501">
    <property type="entry name" value="Cystine-knot cytokines"/>
    <property type="match status" value="1"/>
</dbReference>
<gene>
    <name evidence="5" type="ORF">OCTVUL_1B021540</name>
</gene>
<dbReference type="InterPro" id="IPR029034">
    <property type="entry name" value="Cystine-knot_cytokine"/>
</dbReference>
<feature type="compositionally biased region" description="Low complexity" evidence="2">
    <location>
        <begin position="106"/>
        <end position="124"/>
    </location>
</feature>
<dbReference type="EMBL" id="OX597826">
    <property type="protein sequence ID" value="CAI9732202.1"/>
    <property type="molecule type" value="Genomic_DNA"/>
</dbReference>
<dbReference type="Gene3D" id="2.10.90.10">
    <property type="entry name" value="Cystine-knot cytokines"/>
    <property type="match status" value="1"/>
</dbReference>
<keyword evidence="3" id="KW-0812">Transmembrane</keyword>
<feature type="transmembrane region" description="Helical" evidence="3">
    <location>
        <begin position="200"/>
        <end position="218"/>
    </location>
</feature>
<keyword evidence="3" id="KW-0472">Membrane</keyword>
<evidence type="ECO:0000256" key="2">
    <source>
        <dbReference type="SAM" id="MobiDB-lite"/>
    </source>
</evidence>
<evidence type="ECO:0000256" key="1">
    <source>
        <dbReference type="RuleBase" id="RU003818"/>
    </source>
</evidence>
<evidence type="ECO:0000259" key="4">
    <source>
        <dbReference type="PROSITE" id="PS50278"/>
    </source>
</evidence>
<dbReference type="Proteomes" id="UP001162480">
    <property type="component" value="Chromosome 13"/>
</dbReference>
<evidence type="ECO:0000313" key="6">
    <source>
        <dbReference type="Proteomes" id="UP001162480"/>
    </source>
</evidence>
<protein>
    <submittedName>
        <fullName evidence="5">Platelet-derived growth factor subunit A isoform X1</fullName>
    </submittedName>
</protein>
<reference evidence="5" key="1">
    <citation type="submission" date="2023-08" db="EMBL/GenBank/DDBJ databases">
        <authorList>
            <person name="Alioto T."/>
            <person name="Alioto T."/>
            <person name="Gomez Garrido J."/>
        </authorList>
    </citation>
    <scope>NUCLEOTIDE SEQUENCE</scope>
</reference>
<sequence length="522" mass="60136">MEEEENIDSPNLEYKELQILHGHVYYLSRFSRRAKFKSLRKTNFQVLSELFLEVGKSCQAYYILIFFILNTEKFAISWDVNSVLRTHLCKNQAVITFPRDQCRHSSGVSDTCSSRSGSTGSVSREIPSSKTRVTLVHNPTNSSIFNSRDVSQFERSYSDKNSRRASEYERSTSERNHHCFPHRLGRNIGTLFCKSKMLRLGVLLLVLIIWVGVTYSAIKNQSVGNGGQLKQANNTYHPSHQLESARLSSILVSEFRKAIKTTHTARELIRLFAGKDATREQIDRILGYELERTYSDRGRFPRMMSGYDDVISGLDKALSHVQEMTSSPLHRCKHPRPEIVYIQDNEAKNRVYFPSCTVIHRCRNVTGCCSNASAVCGPKRVKIISKYFVVLDLTDKKPETANLNSKMVEVRKFMNHTECECKEIIKLPGCRKECPHPFQKVRNGLECVCDCRNGQRNCLLIKDGMKPLNEHSLVCIKRRQCQRPNCRYGYFDVNTGYCPLLQLGNQRKNRRRNRLRLRGKLI</sequence>
<evidence type="ECO:0000256" key="3">
    <source>
        <dbReference type="SAM" id="Phobius"/>
    </source>
</evidence>
<dbReference type="GO" id="GO:0016020">
    <property type="term" value="C:membrane"/>
    <property type="evidence" value="ECO:0007669"/>
    <property type="project" value="InterPro"/>
</dbReference>
<keyword evidence="3" id="KW-1133">Transmembrane helix</keyword>
<feature type="region of interest" description="Disordered" evidence="2">
    <location>
        <begin position="156"/>
        <end position="175"/>
    </location>
</feature>
<dbReference type="SMART" id="SM00141">
    <property type="entry name" value="PDGF"/>
    <property type="match status" value="1"/>
</dbReference>
<accession>A0AA36FC69</accession>
<evidence type="ECO:0000313" key="5">
    <source>
        <dbReference type="EMBL" id="CAI9732202.1"/>
    </source>
</evidence>
<dbReference type="GO" id="GO:0008083">
    <property type="term" value="F:growth factor activity"/>
    <property type="evidence" value="ECO:0007669"/>
    <property type="project" value="UniProtKB-KW"/>
</dbReference>
<name>A0AA36FC69_OCTVU</name>
<comment type="similarity">
    <text evidence="1">Belongs to the PDGF/VEGF growth factor family.</text>
</comment>